<organism evidence="1 2">
    <name type="scientific">Cucurbita argyrosperma subsp. sororia</name>
    <dbReference type="NCBI Taxonomy" id="37648"/>
    <lineage>
        <taxon>Eukaryota</taxon>
        <taxon>Viridiplantae</taxon>
        <taxon>Streptophyta</taxon>
        <taxon>Embryophyta</taxon>
        <taxon>Tracheophyta</taxon>
        <taxon>Spermatophyta</taxon>
        <taxon>Magnoliopsida</taxon>
        <taxon>eudicotyledons</taxon>
        <taxon>Gunneridae</taxon>
        <taxon>Pentapetalae</taxon>
        <taxon>rosids</taxon>
        <taxon>fabids</taxon>
        <taxon>Cucurbitales</taxon>
        <taxon>Cucurbitaceae</taxon>
        <taxon>Cucurbiteae</taxon>
        <taxon>Cucurbita</taxon>
    </lineage>
</organism>
<accession>A0AAV6N9S0</accession>
<name>A0AAV6N9S0_9ROSI</name>
<evidence type="ECO:0000313" key="2">
    <source>
        <dbReference type="Proteomes" id="UP000685013"/>
    </source>
</evidence>
<dbReference type="Proteomes" id="UP000685013">
    <property type="component" value="Chromosome 8"/>
</dbReference>
<comment type="caution">
    <text evidence="1">The sequence shown here is derived from an EMBL/GenBank/DDBJ whole genome shotgun (WGS) entry which is preliminary data.</text>
</comment>
<dbReference type="EMBL" id="JAGKQH010000008">
    <property type="protein sequence ID" value="KAG6593110.1"/>
    <property type="molecule type" value="Genomic_DNA"/>
</dbReference>
<dbReference type="AlphaFoldDB" id="A0AAV6N9S0"/>
<reference evidence="1 2" key="1">
    <citation type="journal article" date="2021" name="Hortic Res">
        <title>The domestication of Cucurbita argyrosperma as revealed by the genome of its wild relative.</title>
        <authorList>
            <person name="Barrera-Redondo J."/>
            <person name="Sanchez-de la Vega G."/>
            <person name="Aguirre-Liguori J.A."/>
            <person name="Castellanos-Morales G."/>
            <person name="Gutierrez-Guerrero Y.T."/>
            <person name="Aguirre-Dugua X."/>
            <person name="Aguirre-Planter E."/>
            <person name="Tenaillon M.I."/>
            <person name="Lira-Saade R."/>
            <person name="Eguiarte L.E."/>
        </authorList>
    </citation>
    <scope>NUCLEOTIDE SEQUENCE [LARGE SCALE GENOMIC DNA]</scope>
    <source>
        <strain evidence="1">JBR-2021</strain>
    </source>
</reference>
<protein>
    <submittedName>
        <fullName evidence="1">Uncharacterized protein</fullName>
    </submittedName>
</protein>
<proteinExistence type="predicted"/>
<feature type="non-terminal residue" evidence="1">
    <location>
        <position position="1"/>
    </location>
</feature>
<sequence length="76" mass="8862">MMSKDDYLSSLLNRIWGCSREVNTKNLIKQLATNMKDWFGNNYLELEPYSEMVIKTIIQPLLLSVQHRPPGHLLKS</sequence>
<gene>
    <name evidence="1" type="ORF">SDJN03_12586</name>
</gene>
<keyword evidence="2" id="KW-1185">Reference proteome</keyword>
<evidence type="ECO:0000313" key="1">
    <source>
        <dbReference type="EMBL" id="KAG6593110.1"/>
    </source>
</evidence>